<proteinExistence type="predicted"/>
<reference evidence="1 2" key="2">
    <citation type="journal article" date="2022" name="Mol. Ecol. Resour.">
        <title>The genomes of chicory, endive, great burdock and yacon provide insights into Asteraceae paleo-polyploidization history and plant inulin production.</title>
        <authorList>
            <person name="Fan W."/>
            <person name="Wang S."/>
            <person name="Wang H."/>
            <person name="Wang A."/>
            <person name="Jiang F."/>
            <person name="Liu H."/>
            <person name="Zhao H."/>
            <person name="Xu D."/>
            <person name="Zhang Y."/>
        </authorList>
    </citation>
    <scope>NUCLEOTIDE SEQUENCE [LARGE SCALE GENOMIC DNA]</scope>
    <source>
        <strain evidence="2">cv. Punajuju</strain>
        <tissue evidence="1">Leaves</tissue>
    </source>
</reference>
<comment type="caution">
    <text evidence="1">The sequence shown here is derived from an EMBL/GenBank/DDBJ whole genome shotgun (WGS) entry which is preliminary data.</text>
</comment>
<gene>
    <name evidence="1" type="ORF">L2E82_45604</name>
</gene>
<evidence type="ECO:0000313" key="1">
    <source>
        <dbReference type="EMBL" id="KAI3700963.1"/>
    </source>
</evidence>
<accession>A0ACB8ZTJ4</accession>
<sequence length="482" mass="53955">MGLIEQQRPGCYTYSGSSVERIQNLRDQVRQISKGTSTVADFGRKFKSLCDQLAAIGHPVDDSDKIHCFLYELGASFESFSTAIRASLSPLNLRDLIAQAEGHEIFLRSLHGSGPPPVAFNTQTTPTHNKGRGRSFRSGRGRGRRPPYCQLCHTKGHYASACPQLATFASHAPVFDTEFAKAFHVQCHATSSGPDWFVESGATDHMTTSTDSITQPTVFSGSSKVAFGDGNVLPISHIGHSLLNNGIQLWNVLVVPKLTKNLLSISRLTSDNNMDVLFSQPYFYIQDRKMRWVLAQGRCDRGLYVLSTKPQAFVATRSKLKAPYELWHSRLGHVSFDTISLLNKMGHLSVTSILPKPIICSPCQLAKAHRLPFEQNDKRSLNILELVHCDLWGPSPVCSADGYHYYVTFLDDYSRFMWFYPLKSKSSFAIVLNIFVTFVQTQFSRKMKVFQSDGGTEFLNHDVKKLLDDNGTFHRISCPYTP</sequence>
<evidence type="ECO:0000313" key="2">
    <source>
        <dbReference type="Proteomes" id="UP001055811"/>
    </source>
</evidence>
<dbReference type="EMBL" id="CM042016">
    <property type="protein sequence ID" value="KAI3700963.1"/>
    <property type="molecule type" value="Genomic_DNA"/>
</dbReference>
<protein>
    <submittedName>
        <fullName evidence="1">Uncharacterized protein</fullName>
    </submittedName>
</protein>
<name>A0ACB8ZTJ4_CICIN</name>
<reference evidence="2" key="1">
    <citation type="journal article" date="2022" name="Mol. Ecol. Resour.">
        <title>The genomes of chicory, endive, great burdock and yacon provide insights into Asteraceae palaeo-polyploidization history and plant inulin production.</title>
        <authorList>
            <person name="Fan W."/>
            <person name="Wang S."/>
            <person name="Wang H."/>
            <person name="Wang A."/>
            <person name="Jiang F."/>
            <person name="Liu H."/>
            <person name="Zhao H."/>
            <person name="Xu D."/>
            <person name="Zhang Y."/>
        </authorList>
    </citation>
    <scope>NUCLEOTIDE SEQUENCE [LARGE SCALE GENOMIC DNA]</scope>
    <source>
        <strain evidence="2">cv. Punajuju</strain>
    </source>
</reference>
<organism evidence="1 2">
    <name type="scientific">Cichorium intybus</name>
    <name type="common">Chicory</name>
    <dbReference type="NCBI Taxonomy" id="13427"/>
    <lineage>
        <taxon>Eukaryota</taxon>
        <taxon>Viridiplantae</taxon>
        <taxon>Streptophyta</taxon>
        <taxon>Embryophyta</taxon>
        <taxon>Tracheophyta</taxon>
        <taxon>Spermatophyta</taxon>
        <taxon>Magnoliopsida</taxon>
        <taxon>eudicotyledons</taxon>
        <taxon>Gunneridae</taxon>
        <taxon>Pentapetalae</taxon>
        <taxon>asterids</taxon>
        <taxon>campanulids</taxon>
        <taxon>Asterales</taxon>
        <taxon>Asteraceae</taxon>
        <taxon>Cichorioideae</taxon>
        <taxon>Cichorieae</taxon>
        <taxon>Cichoriinae</taxon>
        <taxon>Cichorium</taxon>
    </lineage>
</organism>
<keyword evidence="2" id="KW-1185">Reference proteome</keyword>
<dbReference type="Proteomes" id="UP001055811">
    <property type="component" value="Linkage Group LG08"/>
</dbReference>